<dbReference type="GO" id="GO:0004407">
    <property type="term" value="F:histone deacetylase activity"/>
    <property type="evidence" value="ECO:0000318"/>
    <property type="project" value="GO_Central"/>
</dbReference>
<dbReference type="GO" id="GO:0045088">
    <property type="term" value="P:regulation of innate immune response"/>
    <property type="evidence" value="ECO:0007669"/>
    <property type="project" value="EnsemblMetazoa"/>
</dbReference>
<evidence type="ECO:0000256" key="3">
    <source>
        <dbReference type="ARBA" id="ARBA00022491"/>
    </source>
</evidence>
<evidence type="ECO:0000256" key="11">
    <source>
        <dbReference type="PIRNR" id="PIRNR037913"/>
    </source>
</evidence>
<evidence type="ECO:0000256" key="4">
    <source>
        <dbReference type="ARBA" id="ARBA00022801"/>
    </source>
</evidence>
<comment type="subcellular location">
    <subcellularLocation>
        <location evidence="1 11">Nucleus</location>
    </subcellularLocation>
</comment>
<dbReference type="GO" id="GO:0016581">
    <property type="term" value="C:NuRD complex"/>
    <property type="evidence" value="ECO:0000318"/>
    <property type="project" value="GO_Central"/>
</dbReference>
<keyword evidence="6 11" id="KW-0805">Transcription regulation</keyword>
<name>A0A2A6C7M1_PRIPA</name>
<dbReference type="GO" id="GO:0042001">
    <property type="term" value="P:hermaphrodite somatic sex determination"/>
    <property type="evidence" value="ECO:0007669"/>
    <property type="project" value="EnsemblMetazoa"/>
</dbReference>
<dbReference type="GO" id="GO:0009792">
    <property type="term" value="P:embryo development ending in birth or egg hatching"/>
    <property type="evidence" value="ECO:0007669"/>
    <property type="project" value="EnsemblMetazoa"/>
</dbReference>
<dbReference type="AlphaFoldDB" id="A0A2A6C7M1"/>
<keyword evidence="8 11" id="KW-0539">Nucleus</keyword>
<dbReference type="GO" id="GO:0008340">
    <property type="term" value="P:determination of adult lifespan"/>
    <property type="evidence" value="ECO:0007669"/>
    <property type="project" value="EnsemblMetazoa"/>
</dbReference>
<dbReference type="GO" id="GO:0046580">
    <property type="term" value="P:negative regulation of Ras protein signal transduction"/>
    <property type="evidence" value="ECO:0007669"/>
    <property type="project" value="EnsemblMetazoa"/>
</dbReference>
<accession>A0A8R1YEK0</accession>
<feature type="region of interest" description="Disordered" evidence="12">
    <location>
        <begin position="447"/>
        <end position="504"/>
    </location>
</feature>
<evidence type="ECO:0000256" key="2">
    <source>
        <dbReference type="ARBA" id="ARBA00012111"/>
    </source>
</evidence>
<dbReference type="GO" id="GO:0030334">
    <property type="term" value="P:regulation of cell migration"/>
    <property type="evidence" value="ECO:0007669"/>
    <property type="project" value="EnsemblMetazoa"/>
</dbReference>
<dbReference type="SUPFAM" id="SSF52768">
    <property type="entry name" value="Arginase/deacetylase"/>
    <property type="match status" value="1"/>
</dbReference>
<evidence type="ECO:0000313" key="13">
    <source>
        <dbReference type="EnsemblMetazoa" id="PPA17629.1"/>
    </source>
</evidence>
<dbReference type="Pfam" id="PF00850">
    <property type="entry name" value="Hist_deacetyl"/>
    <property type="match status" value="1"/>
</dbReference>
<dbReference type="InterPro" id="IPR037138">
    <property type="entry name" value="His_deacetylse_dom_sf"/>
</dbReference>
<dbReference type="PANTHER" id="PTHR10625:SF29">
    <property type="entry name" value="HISTONE DEACETYLASE 1"/>
    <property type="match status" value="1"/>
</dbReference>
<dbReference type="GO" id="GO:0061629">
    <property type="term" value="F:RNA polymerase II-specific DNA-binding transcription factor binding"/>
    <property type="evidence" value="ECO:0007669"/>
    <property type="project" value="EnsemblMetazoa"/>
</dbReference>
<reference evidence="13" key="2">
    <citation type="submission" date="2022-06" db="UniProtKB">
        <authorList>
            <consortium name="EnsemblMetazoa"/>
        </authorList>
    </citation>
    <scope>IDENTIFICATION</scope>
    <source>
        <strain evidence="13">PS312</strain>
    </source>
</reference>
<dbReference type="GO" id="GO:0040027">
    <property type="term" value="P:negative regulation of vulval development"/>
    <property type="evidence" value="ECO:0007669"/>
    <property type="project" value="EnsemblMetazoa"/>
</dbReference>
<sequence>MMPGRKGSKSCSPSADDDELDRSFAAPSTSRVIMTNARRLRMSAAARSTQGHSKNRVTYYYNADIANCYYGEGHVMKPHRIRMAHQLIMGYGLYQHLQVYRPWPASAEEMARFHTNEYVDFLQRAAPDTLRAQYSKASLDRFNINNDCPVFHGLFNFCSLSTGGSLAGAVKLNKKQTDIAINWMGGLHHAKKSEASGFCYTNDIVLGILELLKYHKRVLYVDIDVHHGDGVEEAFYTTDRVMTVSFHRYGNFFPRTGHIKDIGAYAGHRYALNVPLKEGITDDAYQSIFQPILASVMERYRPNAIVLQCGADSLVGDKLGTFNLTLNGHGDCVKFLRSYNVPLMLLGGGGYTPRNVARCWTYETAIALDRDLDDQLPFTDYLEYFSPDYTLHIAPSARPDDNSRKYLNRIKEEVLGNLAALPAAPSVQMQPIPADALNCLSDAGARRDAASPDDRLHSSIMDDVTVDQGEFYDGEEEEAEGGDCRNEHCATENRSSGSDADDEL</sequence>
<dbReference type="PIRSF" id="PIRSF037913">
    <property type="entry name" value="His_deacetylse_1"/>
    <property type="match status" value="1"/>
</dbReference>
<dbReference type="GO" id="GO:0043073">
    <property type="term" value="C:germ cell nucleus"/>
    <property type="evidence" value="ECO:0007669"/>
    <property type="project" value="EnsemblMetazoa"/>
</dbReference>
<evidence type="ECO:0000256" key="9">
    <source>
        <dbReference type="ARBA" id="ARBA00048287"/>
    </source>
</evidence>
<dbReference type="EC" id="3.5.1.98" evidence="2 11"/>
<dbReference type="InterPro" id="IPR023801">
    <property type="entry name" value="His_deacetylse_dom"/>
</dbReference>
<evidence type="ECO:0000256" key="1">
    <source>
        <dbReference type="ARBA" id="ARBA00004123"/>
    </source>
</evidence>
<dbReference type="GO" id="GO:0000122">
    <property type="term" value="P:negative regulation of transcription by RNA polymerase II"/>
    <property type="evidence" value="ECO:0007669"/>
    <property type="project" value="EnsemblMetazoa"/>
</dbReference>
<dbReference type="Gene3D" id="3.40.800.20">
    <property type="entry name" value="Histone deacetylase domain"/>
    <property type="match status" value="1"/>
</dbReference>
<evidence type="ECO:0000313" key="14">
    <source>
        <dbReference type="Proteomes" id="UP000005239"/>
    </source>
</evidence>
<comment type="catalytic activity">
    <reaction evidence="9 11">
        <text>N(6)-acetyl-L-lysyl-[histone] + H2O = L-lysyl-[histone] + acetate</text>
        <dbReference type="Rhea" id="RHEA:58196"/>
        <dbReference type="Rhea" id="RHEA-COMP:9845"/>
        <dbReference type="Rhea" id="RHEA-COMP:11338"/>
        <dbReference type="ChEBI" id="CHEBI:15377"/>
        <dbReference type="ChEBI" id="CHEBI:29969"/>
        <dbReference type="ChEBI" id="CHEBI:30089"/>
        <dbReference type="ChEBI" id="CHEBI:61930"/>
        <dbReference type="EC" id="3.5.1.98"/>
    </reaction>
</comment>
<feature type="compositionally biased region" description="Basic and acidic residues" evidence="12">
    <location>
        <begin position="482"/>
        <end position="491"/>
    </location>
</feature>
<dbReference type="InterPro" id="IPR023696">
    <property type="entry name" value="Ureohydrolase_dom_sf"/>
</dbReference>
<dbReference type="GO" id="GO:0008406">
    <property type="term" value="P:gonad development"/>
    <property type="evidence" value="ECO:0007669"/>
    <property type="project" value="EnsemblMetazoa"/>
</dbReference>
<keyword evidence="14" id="KW-1185">Reference proteome</keyword>
<reference evidence="14" key="1">
    <citation type="journal article" date="2008" name="Nat. Genet.">
        <title>The Pristionchus pacificus genome provides a unique perspective on nematode lifestyle and parasitism.</title>
        <authorList>
            <person name="Dieterich C."/>
            <person name="Clifton S.W."/>
            <person name="Schuster L.N."/>
            <person name="Chinwalla A."/>
            <person name="Delehaunty K."/>
            <person name="Dinkelacker I."/>
            <person name="Fulton L."/>
            <person name="Fulton R."/>
            <person name="Godfrey J."/>
            <person name="Minx P."/>
            <person name="Mitreva M."/>
            <person name="Roeseler W."/>
            <person name="Tian H."/>
            <person name="Witte H."/>
            <person name="Yang S.P."/>
            <person name="Wilson R.K."/>
            <person name="Sommer R.J."/>
        </authorList>
    </citation>
    <scope>NUCLEOTIDE SEQUENCE [LARGE SCALE GENOMIC DNA]</scope>
    <source>
        <strain evidence="14">PS312</strain>
    </source>
</reference>
<dbReference type="GO" id="GO:0045138">
    <property type="term" value="P:nematode male tail tip morphogenesis"/>
    <property type="evidence" value="ECO:0007669"/>
    <property type="project" value="EnsemblMetazoa"/>
</dbReference>
<evidence type="ECO:0000256" key="6">
    <source>
        <dbReference type="ARBA" id="ARBA00023015"/>
    </source>
</evidence>
<dbReference type="GO" id="GO:0045595">
    <property type="term" value="P:regulation of cell differentiation"/>
    <property type="evidence" value="ECO:0007669"/>
    <property type="project" value="EnsemblMetazoa"/>
</dbReference>
<protein>
    <recommendedName>
        <fullName evidence="2 11">Histone deacetylase</fullName>
        <ecNumber evidence="2 11">3.5.1.98</ecNumber>
    </recommendedName>
</protein>
<dbReference type="GO" id="GO:0045944">
    <property type="term" value="P:positive regulation of transcription by RNA polymerase II"/>
    <property type="evidence" value="ECO:0007669"/>
    <property type="project" value="EnsemblMetazoa"/>
</dbReference>
<evidence type="ECO:0000256" key="12">
    <source>
        <dbReference type="SAM" id="MobiDB-lite"/>
    </source>
</evidence>
<dbReference type="InterPro" id="IPR003084">
    <property type="entry name" value="HDAC_I/II"/>
</dbReference>
<evidence type="ECO:0000256" key="7">
    <source>
        <dbReference type="ARBA" id="ARBA00023163"/>
    </source>
</evidence>
<keyword evidence="5 11" id="KW-0156">Chromatin regulator</keyword>
<comment type="similarity">
    <text evidence="10 11">Belongs to the histone deacetylase family. HD Type 1 subfamily.</text>
</comment>
<feature type="compositionally biased region" description="Basic and acidic residues" evidence="12">
    <location>
        <begin position="447"/>
        <end position="457"/>
    </location>
</feature>
<evidence type="ECO:0000256" key="10">
    <source>
        <dbReference type="ARBA" id="ARBA00061569"/>
    </source>
</evidence>
<dbReference type="PANTHER" id="PTHR10625">
    <property type="entry name" value="HISTONE DEACETYLASE HDAC1-RELATED"/>
    <property type="match status" value="1"/>
</dbReference>
<dbReference type="PRINTS" id="PR01270">
    <property type="entry name" value="HDASUPER"/>
</dbReference>
<keyword evidence="3" id="KW-0678">Repressor</keyword>
<organism evidence="13 14">
    <name type="scientific">Pristionchus pacificus</name>
    <name type="common">Parasitic nematode worm</name>
    <dbReference type="NCBI Taxonomy" id="54126"/>
    <lineage>
        <taxon>Eukaryota</taxon>
        <taxon>Metazoa</taxon>
        <taxon>Ecdysozoa</taxon>
        <taxon>Nematoda</taxon>
        <taxon>Chromadorea</taxon>
        <taxon>Rhabditida</taxon>
        <taxon>Rhabditina</taxon>
        <taxon>Diplogasteromorpha</taxon>
        <taxon>Diplogasteroidea</taxon>
        <taxon>Neodiplogasteridae</taxon>
        <taxon>Pristionchus</taxon>
    </lineage>
</organism>
<dbReference type="EnsemblMetazoa" id="PPA17629.1">
    <property type="protein sequence ID" value="PPA17629.1"/>
    <property type="gene ID" value="WBGene00107183"/>
</dbReference>
<dbReference type="GO" id="GO:0030154">
    <property type="term" value="P:cell differentiation"/>
    <property type="evidence" value="ECO:0007669"/>
    <property type="project" value="EnsemblMetazoa"/>
</dbReference>
<dbReference type="OrthoDB" id="1918432at2759"/>
<dbReference type="GO" id="GO:0005737">
    <property type="term" value="C:cytoplasm"/>
    <property type="evidence" value="ECO:0007669"/>
    <property type="project" value="EnsemblMetazoa"/>
</dbReference>
<gene>
    <name evidence="13" type="primary">WBGene00107183</name>
</gene>
<dbReference type="GO" id="GO:0034514">
    <property type="term" value="P:mitochondrial unfolded protein response"/>
    <property type="evidence" value="ECO:0007669"/>
    <property type="project" value="EnsemblMetazoa"/>
</dbReference>
<dbReference type="FunFam" id="3.40.800.20:FF:000001">
    <property type="entry name" value="Histone deacetylase"/>
    <property type="match status" value="1"/>
</dbReference>
<dbReference type="GO" id="GO:0003714">
    <property type="term" value="F:transcription corepressor activity"/>
    <property type="evidence" value="ECO:0007669"/>
    <property type="project" value="EnsemblMetazoa"/>
</dbReference>
<keyword evidence="4 11" id="KW-0378">Hydrolase</keyword>
<dbReference type="GO" id="GO:0141221">
    <property type="term" value="F:histone deacetylase activity, hydrolytic mechanism"/>
    <property type="evidence" value="ECO:0007669"/>
    <property type="project" value="UniProtKB-EC"/>
</dbReference>
<feature type="compositionally biased region" description="Acidic residues" evidence="12">
    <location>
        <begin position="470"/>
        <end position="481"/>
    </location>
</feature>
<dbReference type="GO" id="GO:0048557">
    <property type="term" value="P:embryonic digestive tract morphogenesis"/>
    <property type="evidence" value="ECO:0007669"/>
    <property type="project" value="EnsemblMetazoa"/>
</dbReference>
<evidence type="ECO:0000256" key="8">
    <source>
        <dbReference type="ARBA" id="ARBA00023242"/>
    </source>
</evidence>
<dbReference type="Proteomes" id="UP000005239">
    <property type="component" value="Unassembled WGS sequence"/>
</dbReference>
<feature type="region of interest" description="Disordered" evidence="12">
    <location>
        <begin position="1"/>
        <end position="22"/>
    </location>
</feature>
<proteinExistence type="inferred from homology"/>
<dbReference type="GO" id="GO:0045746">
    <property type="term" value="P:negative regulation of Notch signaling pathway"/>
    <property type="evidence" value="ECO:0007669"/>
    <property type="project" value="EnsemblMetazoa"/>
</dbReference>
<dbReference type="PRINTS" id="PR01271">
    <property type="entry name" value="HISDACETLASE"/>
</dbReference>
<dbReference type="GO" id="GO:1903854">
    <property type="term" value="P:negative regulation of stress response to copper ion"/>
    <property type="evidence" value="ECO:0007669"/>
    <property type="project" value="EnsemblMetazoa"/>
</dbReference>
<dbReference type="GO" id="GO:0031507">
    <property type="term" value="P:heterochromatin formation"/>
    <property type="evidence" value="ECO:0000318"/>
    <property type="project" value="GO_Central"/>
</dbReference>
<accession>A0A2A6C7M1</accession>
<keyword evidence="7 11" id="KW-0804">Transcription</keyword>
<dbReference type="InterPro" id="IPR000286">
    <property type="entry name" value="HDACs"/>
</dbReference>
<evidence type="ECO:0000256" key="5">
    <source>
        <dbReference type="ARBA" id="ARBA00022853"/>
    </source>
</evidence>